<dbReference type="Proteomes" id="UP000054321">
    <property type="component" value="Unassembled WGS sequence"/>
</dbReference>
<dbReference type="EC" id="4.1.1.52" evidence="7"/>
<keyword evidence="5 8" id="KW-0456">Lyase</keyword>
<dbReference type="GO" id="GO:0046872">
    <property type="term" value="F:metal ion binding"/>
    <property type="evidence" value="ECO:0007669"/>
    <property type="project" value="UniProtKB-KW"/>
</dbReference>
<dbReference type="STRING" id="913774.A0A0C3CDS3"/>
<dbReference type="PANTHER" id="PTHR21240">
    <property type="entry name" value="2-AMINO-3-CARBOXYLMUCONATE-6-SEMIALDEHYDE DECARBOXYLASE"/>
    <property type="match status" value="1"/>
</dbReference>
<keyword evidence="2" id="KW-0479">Metal-binding</keyword>
<evidence type="ECO:0000256" key="6">
    <source>
        <dbReference type="ARBA" id="ARBA00036832"/>
    </source>
</evidence>
<evidence type="ECO:0000256" key="5">
    <source>
        <dbReference type="ARBA" id="ARBA00023239"/>
    </source>
</evidence>
<proteinExistence type="inferred from homology"/>
<reference evidence="11 12" key="1">
    <citation type="submission" date="2014-04" db="EMBL/GenBank/DDBJ databases">
        <authorList>
            <consortium name="DOE Joint Genome Institute"/>
            <person name="Kuo A."/>
            <person name="Martino E."/>
            <person name="Perotto S."/>
            <person name="Kohler A."/>
            <person name="Nagy L.G."/>
            <person name="Floudas D."/>
            <person name="Copeland A."/>
            <person name="Barry K.W."/>
            <person name="Cichocki N."/>
            <person name="Veneault-Fourrey C."/>
            <person name="LaButti K."/>
            <person name="Lindquist E.A."/>
            <person name="Lipzen A."/>
            <person name="Lundell T."/>
            <person name="Morin E."/>
            <person name="Murat C."/>
            <person name="Sun H."/>
            <person name="Tunlid A."/>
            <person name="Henrissat B."/>
            <person name="Grigoriev I.V."/>
            <person name="Hibbett D.S."/>
            <person name="Martin F."/>
            <person name="Nordberg H.P."/>
            <person name="Cantor M.N."/>
            <person name="Hua S.X."/>
        </authorList>
    </citation>
    <scope>NUCLEOTIDE SEQUENCE [LARGE SCALE GENOMIC DNA]</scope>
    <source>
        <strain evidence="11 12">Zn</strain>
    </source>
</reference>
<name>A0A0C3CDS3_OIDMZ</name>
<dbReference type="GO" id="GO:0016787">
    <property type="term" value="F:hydrolase activity"/>
    <property type="evidence" value="ECO:0007669"/>
    <property type="project" value="InterPro"/>
</dbReference>
<dbReference type="PANTHER" id="PTHR21240:SF29">
    <property type="entry name" value="AMIDOHYDROLASE-RELATED DOMAIN-CONTAINING PROTEIN"/>
    <property type="match status" value="1"/>
</dbReference>
<evidence type="ECO:0000256" key="9">
    <source>
        <dbReference type="SAM" id="SignalP"/>
    </source>
</evidence>
<keyword evidence="4" id="KW-0862">Zinc</keyword>
<evidence type="ECO:0000256" key="4">
    <source>
        <dbReference type="ARBA" id="ARBA00022833"/>
    </source>
</evidence>
<dbReference type="SUPFAM" id="SSF51556">
    <property type="entry name" value="Metallo-dependent hydrolases"/>
    <property type="match status" value="1"/>
</dbReference>
<comment type="catalytic activity">
    <reaction evidence="6">
        <text>6-methylsalicylate + H(+) = 3-methylphenol + CO2</text>
        <dbReference type="Rhea" id="RHEA:23112"/>
        <dbReference type="ChEBI" id="CHEBI:15378"/>
        <dbReference type="ChEBI" id="CHEBI:16526"/>
        <dbReference type="ChEBI" id="CHEBI:17231"/>
        <dbReference type="ChEBI" id="CHEBI:36658"/>
        <dbReference type="EC" id="4.1.1.52"/>
    </reaction>
    <physiologicalReaction direction="left-to-right" evidence="6">
        <dbReference type="Rhea" id="RHEA:23113"/>
    </physiologicalReaction>
</comment>
<organism evidence="11 12">
    <name type="scientific">Oidiodendron maius (strain Zn)</name>
    <dbReference type="NCBI Taxonomy" id="913774"/>
    <lineage>
        <taxon>Eukaryota</taxon>
        <taxon>Fungi</taxon>
        <taxon>Dikarya</taxon>
        <taxon>Ascomycota</taxon>
        <taxon>Pezizomycotina</taxon>
        <taxon>Leotiomycetes</taxon>
        <taxon>Leotiomycetes incertae sedis</taxon>
        <taxon>Myxotrichaceae</taxon>
        <taxon>Oidiodendron</taxon>
    </lineage>
</organism>
<dbReference type="HOGENOM" id="CLU_039329_2_1_1"/>
<dbReference type="AlphaFoldDB" id="A0A0C3CDS3"/>
<dbReference type="GO" id="GO:0019748">
    <property type="term" value="P:secondary metabolic process"/>
    <property type="evidence" value="ECO:0007669"/>
    <property type="project" value="TreeGrafter"/>
</dbReference>
<dbReference type="Pfam" id="PF04909">
    <property type="entry name" value="Amidohydro_2"/>
    <property type="match status" value="1"/>
</dbReference>
<evidence type="ECO:0000256" key="7">
    <source>
        <dbReference type="ARBA" id="ARBA00038889"/>
    </source>
</evidence>
<comment type="similarity">
    <text evidence="1">Belongs to the metallo-dependent hydrolases superfamily. ACMSD family.</text>
</comment>
<keyword evidence="12" id="KW-1185">Reference proteome</keyword>
<evidence type="ECO:0000259" key="10">
    <source>
        <dbReference type="Pfam" id="PF04909"/>
    </source>
</evidence>
<evidence type="ECO:0000256" key="1">
    <source>
        <dbReference type="ARBA" id="ARBA00005871"/>
    </source>
</evidence>
<accession>A0A0C3CDS3</accession>
<feature type="signal peptide" evidence="9">
    <location>
        <begin position="1"/>
        <end position="24"/>
    </location>
</feature>
<keyword evidence="3 8" id="KW-0210">Decarboxylase</keyword>
<dbReference type="InParanoid" id="A0A0C3CDS3"/>
<dbReference type="InterPro" id="IPR032466">
    <property type="entry name" value="Metal_Hydrolase"/>
</dbReference>
<dbReference type="InterPro" id="IPR032465">
    <property type="entry name" value="ACMSD"/>
</dbReference>
<gene>
    <name evidence="11" type="ORF">OIDMADRAFT_32118</name>
</gene>
<dbReference type="InterPro" id="IPR006680">
    <property type="entry name" value="Amidohydro-rel"/>
</dbReference>
<reference evidence="12" key="2">
    <citation type="submission" date="2015-01" db="EMBL/GenBank/DDBJ databases">
        <title>Evolutionary Origins and Diversification of the Mycorrhizal Mutualists.</title>
        <authorList>
            <consortium name="DOE Joint Genome Institute"/>
            <consortium name="Mycorrhizal Genomics Consortium"/>
            <person name="Kohler A."/>
            <person name="Kuo A."/>
            <person name="Nagy L.G."/>
            <person name="Floudas D."/>
            <person name="Copeland A."/>
            <person name="Barry K.W."/>
            <person name="Cichocki N."/>
            <person name="Veneault-Fourrey C."/>
            <person name="LaButti K."/>
            <person name="Lindquist E.A."/>
            <person name="Lipzen A."/>
            <person name="Lundell T."/>
            <person name="Morin E."/>
            <person name="Murat C."/>
            <person name="Riley R."/>
            <person name="Ohm R."/>
            <person name="Sun H."/>
            <person name="Tunlid A."/>
            <person name="Henrissat B."/>
            <person name="Grigoriev I.V."/>
            <person name="Hibbett D.S."/>
            <person name="Martin F."/>
        </authorList>
    </citation>
    <scope>NUCLEOTIDE SEQUENCE [LARGE SCALE GENOMIC DNA]</scope>
    <source>
        <strain evidence="12">Zn</strain>
    </source>
</reference>
<feature type="domain" description="Amidohydrolase-related" evidence="10">
    <location>
        <begin position="32"/>
        <end position="335"/>
    </location>
</feature>
<feature type="chain" id="PRO_5002173126" description="6-methylsalicylate decarboxylase" evidence="9">
    <location>
        <begin position="25"/>
        <end position="345"/>
    </location>
</feature>
<evidence type="ECO:0000313" key="11">
    <source>
        <dbReference type="EMBL" id="KIM97083.1"/>
    </source>
</evidence>
<evidence type="ECO:0000313" key="12">
    <source>
        <dbReference type="Proteomes" id="UP000054321"/>
    </source>
</evidence>
<evidence type="ECO:0000256" key="2">
    <source>
        <dbReference type="ARBA" id="ARBA00022723"/>
    </source>
</evidence>
<dbReference type="OrthoDB" id="2832284at2759"/>
<evidence type="ECO:0000256" key="3">
    <source>
        <dbReference type="ARBA" id="ARBA00022793"/>
    </source>
</evidence>
<protein>
    <recommendedName>
        <fullName evidence="7">6-methylsalicylate decarboxylase</fullName>
        <ecNumber evidence="7">4.1.1.52</ecNumber>
    </recommendedName>
</protein>
<evidence type="ECO:0000256" key="8">
    <source>
        <dbReference type="RuleBase" id="RU366045"/>
    </source>
</evidence>
<dbReference type="GO" id="GO:0005829">
    <property type="term" value="C:cytosol"/>
    <property type="evidence" value="ECO:0007669"/>
    <property type="project" value="TreeGrafter"/>
</dbReference>
<dbReference type="EMBL" id="KN832882">
    <property type="protein sequence ID" value="KIM97083.1"/>
    <property type="molecule type" value="Genomic_DNA"/>
</dbReference>
<keyword evidence="9" id="KW-0732">Signal</keyword>
<dbReference type="Gene3D" id="3.20.20.140">
    <property type="entry name" value="Metal-dependent hydrolases"/>
    <property type="match status" value="1"/>
</dbReference>
<dbReference type="GO" id="GO:0047596">
    <property type="term" value="F:6-methylsalicylate decarboxylase activity"/>
    <property type="evidence" value="ECO:0007669"/>
    <property type="project" value="UniProtKB-EC"/>
</dbReference>
<sequence length="345" mass="36975">MMAKQVTGLALSFLLSALISTTRASINWTLTDTHIHAIPPILAQAIAAAGGDPSGNPTPEWSLEGTLSSMASIGSARGVLSISTPGVPIAGTGQAARDLCRELNLYLGNLTAQNPNTLDFFAALPDWRDLDGTLAEIDWIFSVQKSSVGVVFYTGYGNYLPGDPLFAPIWTKLNSYKALTFMHPGVMEVTPFLINGNFPQPIVDYPQQTTRAAVDLVISGTRTRTPNVDMILAHAGGTLPYISERILGAILLEGYSNVSEPEASSQFSRFYYDFALSATTTQLDALLDQTTPNHIFLGSDYPYTPALGIVGNQVEYLAWAATHPQLSPAVLATNAQIEIGSHKLS</sequence>